<comment type="caution">
    <text evidence="1">The sequence shown here is derived from an EMBL/GenBank/DDBJ whole genome shotgun (WGS) entry which is preliminary data.</text>
</comment>
<accession>A0ABN7X6M2</accession>
<proteinExistence type="predicted"/>
<dbReference type="EMBL" id="CAJVQB010092722">
    <property type="protein sequence ID" value="CAG8848589.1"/>
    <property type="molecule type" value="Genomic_DNA"/>
</dbReference>
<reference evidence="1 2" key="1">
    <citation type="submission" date="2021-06" db="EMBL/GenBank/DDBJ databases">
        <authorList>
            <person name="Kallberg Y."/>
            <person name="Tangrot J."/>
            <person name="Rosling A."/>
        </authorList>
    </citation>
    <scope>NUCLEOTIDE SEQUENCE [LARGE SCALE GENOMIC DNA]</scope>
    <source>
        <strain evidence="1 2">120-4 pot B 10/14</strain>
    </source>
</reference>
<organism evidence="1 2">
    <name type="scientific">Gigaspora margarita</name>
    <dbReference type="NCBI Taxonomy" id="4874"/>
    <lineage>
        <taxon>Eukaryota</taxon>
        <taxon>Fungi</taxon>
        <taxon>Fungi incertae sedis</taxon>
        <taxon>Mucoromycota</taxon>
        <taxon>Glomeromycotina</taxon>
        <taxon>Glomeromycetes</taxon>
        <taxon>Diversisporales</taxon>
        <taxon>Gigasporaceae</taxon>
        <taxon>Gigaspora</taxon>
    </lineage>
</organism>
<feature type="non-terminal residue" evidence="1">
    <location>
        <position position="106"/>
    </location>
</feature>
<keyword evidence="2" id="KW-1185">Reference proteome</keyword>
<protein>
    <submittedName>
        <fullName evidence="1">8390_t:CDS:1</fullName>
    </submittedName>
</protein>
<name>A0ABN7X6M2_GIGMA</name>
<sequence>MLQYLNLLDRKWAKMKAAKAVSDALGQKPHYAKNLRAWTNNYIKFRTIPVIEILSISAAEKKPVVNIYHFSGHITRRGLHVKTITFLWDEDIVNQIKSFIRSNKFE</sequence>
<dbReference type="Proteomes" id="UP000789901">
    <property type="component" value="Unassembled WGS sequence"/>
</dbReference>
<evidence type="ECO:0000313" key="1">
    <source>
        <dbReference type="EMBL" id="CAG8848589.1"/>
    </source>
</evidence>
<evidence type="ECO:0000313" key="2">
    <source>
        <dbReference type="Proteomes" id="UP000789901"/>
    </source>
</evidence>
<gene>
    <name evidence="1" type="ORF">GMARGA_LOCUS39256</name>
</gene>